<dbReference type="InterPro" id="IPR018653">
    <property type="entry name" value="ScfR_C"/>
</dbReference>
<dbReference type="GO" id="GO:0003677">
    <property type="term" value="F:DNA binding"/>
    <property type="evidence" value="ECO:0007669"/>
    <property type="project" value="InterPro"/>
</dbReference>
<comment type="similarity">
    <text evidence="1">Belongs to the short-chain fatty acyl-CoA assimilation regulator (ScfR) family.</text>
</comment>
<organism evidence="3 4">
    <name type="scientific">Rhodobium orientis</name>
    <dbReference type="NCBI Taxonomy" id="34017"/>
    <lineage>
        <taxon>Bacteria</taxon>
        <taxon>Pseudomonadati</taxon>
        <taxon>Pseudomonadota</taxon>
        <taxon>Alphaproteobacteria</taxon>
        <taxon>Hyphomicrobiales</taxon>
        <taxon>Rhodobiaceae</taxon>
        <taxon>Rhodobium</taxon>
    </lineage>
</organism>
<dbReference type="SMART" id="SM00530">
    <property type="entry name" value="HTH_XRE"/>
    <property type="match status" value="1"/>
</dbReference>
<proteinExistence type="inferred from homology"/>
<evidence type="ECO:0000256" key="1">
    <source>
        <dbReference type="ARBA" id="ARBA00007227"/>
    </source>
</evidence>
<evidence type="ECO:0000259" key="2">
    <source>
        <dbReference type="PROSITE" id="PS50943"/>
    </source>
</evidence>
<gene>
    <name evidence="3" type="ORF">CH339_03150</name>
</gene>
<dbReference type="InterPro" id="IPR010982">
    <property type="entry name" value="Lambda_DNA-bd_dom_sf"/>
</dbReference>
<reference evidence="3 4" key="1">
    <citation type="submission" date="2017-07" db="EMBL/GenBank/DDBJ databases">
        <title>Draft Genome Sequences of Select Purple Nonsulfur Bacteria.</title>
        <authorList>
            <person name="Lasarre B."/>
            <person name="Mckinlay J.B."/>
        </authorList>
    </citation>
    <scope>NUCLEOTIDE SEQUENCE [LARGE SCALE GENOMIC DNA]</scope>
    <source>
        <strain evidence="3 4">DSM 11290</strain>
    </source>
</reference>
<dbReference type="Pfam" id="PF01381">
    <property type="entry name" value="HTH_3"/>
    <property type="match status" value="1"/>
</dbReference>
<feature type="domain" description="HTH cro/C1-type" evidence="2">
    <location>
        <begin position="26"/>
        <end position="80"/>
    </location>
</feature>
<evidence type="ECO:0000313" key="4">
    <source>
        <dbReference type="Proteomes" id="UP000249299"/>
    </source>
</evidence>
<dbReference type="Pfam" id="PF09856">
    <property type="entry name" value="ScfRs"/>
    <property type="match status" value="1"/>
</dbReference>
<keyword evidence="4" id="KW-1185">Reference proteome</keyword>
<name>A0A327K1Q3_9HYPH</name>
<dbReference type="Proteomes" id="UP000249299">
    <property type="component" value="Unassembled WGS sequence"/>
</dbReference>
<dbReference type="EMBL" id="NPEV01000004">
    <property type="protein sequence ID" value="RAI29298.1"/>
    <property type="molecule type" value="Genomic_DNA"/>
</dbReference>
<dbReference type="SUPFAM" id="SSF47413">
    <property type="entry name" value="lambda repressor-like DNA-binding domains"/>
    <property type="match status" value="1"/>
</dbReference>
<dbReference type="InterPro" id="IPR010359">
    <property type="entry name" value="IrrE_HExxH"/>
</dbReference>
<dbReference type="CDD" id="cd00093">
    <property type="entry name" value="HTH_XRE"/>
    <property type="match status" value="1"/>
</dbReference>
<dbReference type="PROSITE" id="PS50943">
    <property type="entry name" value="HTH_CROC1"/>
    <property type="match status" value="1"/>
</dbReference>
<dbReference type="Gene3D" id="1.10.260.40">
    <property type="entry name" value="lambda repressor-like DNA-binding domains"/>
    <property type="match status" value="1"/>
</dbReference>
<dbReference type="InterPro" id="IPR001387">
    <property type="entry name" value="Cro/C1-type_HTH"/>
</dbReference>
<protein>
    <recommendedName>
        <fullName evidence="2">HTH cro/C1-type domain-containing protein</fullName>
    </recommendedName>
</protein>
<accession>A0A327K1Q3</accession>
<dbReference type="AlphaFoldDB" id="A0A327K1Q3"/>
<comment type="caution">
    <text evidence="3">The sequence shown here is derived from an EMBL/GenBank/DDBJ whole genome shotgun (WGS) entry which is preliminary data.</text>
</comment>
<dbReference type="OrthoDB" id="1123084at2"/>
<evidence type="ECO:0000313" key="3">
    <source>
        <dbReference type="EMBL" id="RAI29298.1"/>
    </source>
</evidence>
<dbReference type="Pfam" id="PF06114">
    <property type="entry name" value="Peptidase_M78"/>
    <property type="match status" value="1"/>
</dbReference>
<sequence>MTSERSRQYPPREQNPVESSILGTRIRQRRREIGLTQAELARRIGISPSYLNLIEWNKRRIAGGLLRRTAEAVDLTVEELDDDTGRRLLDRLSEIAQLPELADVGIEEHRTNEFVGRFPGWAQGMAALAQSEREATVRAQIVADRLSNDPFLSETVHRMLTRIAAIRSAAEILSDYPEVPQARRQRFTDIVNEESRTLTGIAEALAAYLDKVEASDRKLTPVDEVEALFAERQNRFAELDAAAAPLASRLSSLHPGGRRDEARALAEAHLQEIVESLCRQPPIETAAARARARRRLMDYATGAVLMPLADFVSRAADLRYDIEALAEAFAAEVESVCLRLTALSPGKETPRFGYFRANAAGTIIEMLGLEGLTVPRYAAACPLWVLYRAQGSPEAVLPQRVLFPSGARFVFVARATGVGPSGFGRPRHYVTDMLVMREADATHTVYGPDPRALVEEVGPSCRLCPRRSCLHRVEDPFAE</sequence>